<comment type="similarity">
    <text evidence="2">Belongs to the glycosyltransferase 47 family.</text>
</comment>
<organism evidence="6 7">
    <name type="scientific">Klebsormidium nitens</name>
    <name type="common">Green alga</name>
    <name type="synonym">Ulothrix nitens</name>
    <dbReference type="NCBI Taxonomy" id="105231"/>
    <lineage>
        <taxon>Eukaryota</taxon>
        <taxon>Viridiplantae</taxon>
        <taxon>Streptophyta</taxon>
        <taxon>Klebsormidiophyceae</taxon>
        <taxon>Klebsormidiales</taxon>
        <taxon>Klebsormidiaceae</taxon>
        <taxon>Klebsormidium</taxon>
    </lineage>
</organism>
<dbReference type="InterPro" id="IPR040911">
    <property type="entry name" value="Exostosin_GT47"/>
</dbReference>
<evidence type="ECO:0000259" key="5">
    <source>
        <dbReference type="Pfam" id="PF03016"/>
    </source>
</evidence>
<dbReference type="Pfam" id="PF03016">
    <property type="entry name" value="Exostosin_GT47"/>
    <property type="match status" value="1"/>
</dbReference>
<evidence type="ECO:0000256" key="1">
    <source>
        <dbReference type="ARBA" id="ARBA00004323"/>
    </source>
</evidence>
<dbReference type="AlphaFoldDB" id="A0A1Y1I6H7"/>
<dbReference type="InterPro" id="IPR004263">
    <property type="entry name" value="Exostosin"/>
</dbReference>
<keyword evidence="7" id="KW-1185">Reference proteome</keyword>
<evidence type="ECO:0000256" key="3">
    <source>
        <dbReference type="ARBA" id="ARBA00022968"/>
    </source>
</evidence>
<name>A0A1Y1I6H7_KLENI</name>
<keyword evidence="3" id="KW-0735">Signal-anchor</keyword>
<evidence type="ECO:0000313" key="6">
    <source>
        <dbReference type="EMBL" id="GAQ85029.1"/>
    </source>
</evidence>
<dbReference type="GO" id="GO:0000139">
    <property type="term" value="C:Golgi membrane"/>
    <property type="evidence" value="ECO:0007669"/>
    <property type="project" value="UniProtKB-SubCell"/>
</dbReference>
<dbReference type="OMA" id="CISNAME"/>
<evidence type="ECO:0000256" key="2">
    <source>
        <dbReference type="ARBA" id="ARBA00010271"/>
    </source>
</evidence>
<keyword evidence="3" id="KW-0812">Transmembrane</keyword>
<evidence type="ECO:0000256" key="4">
    <source>
        <dbReference type="ARBA" id="ARBA00023034"/>
    </source>
</evidence>
<protein>
    <recommendedName>
        <fullName evidence="5">Exostosin GT47 domain-containing protein</fullName>
    </recommendedName>
</protein>
<feature type="domain" description="Exostosin GT47" evidence="5">
    <location>
        <begin position="113"/>
        <end position="403"/>
    </location>
</feature>
<accession>A0A1Y1I6H7</accession>
<dbReference type="EMBL" id="DF237167">
    <property type="protein sequence ID" value="GAQ85029.1"/>
    <property type="molecule type" value="Genomic_DNA"/>
</dbReference>
<sequence length="498" mass="56241">MKAYSLHFAQRAASRKVVQYGLLALLLLLGLTNFPGSGTSILLEPLIYLFSSAELVVCKNVDTFQGSGVTNYSLSYDLTKDLQGCRIKVLDVSKELAIPVGIPTCNPNDPAVWPYGQWGWSVDGYNRPVEHFHRQHAAAFYITKAIAESKYSIEDIDQADVVIVNDYCYWTWWQSQVRQGGPEEFLDYVDTAPFLQKAAKHVLNLQKYNETKGRAFAYLLADPNSSRGDIFGPLVCSEWPNAIFPAVIERGQICGGGDRSGRWDLILPYASTKRIPKADYSRPRSTLLFFRAGCSDSEIRSVGMRMRHAAVQTFSTIDAPDVSVKCKCSQCPGRDEHSQMLSKLGRSKFCLVLPGDTQASRRLTEVVLMGCIPVFIGSPFHALPFAEYVDYNSIGYFFEVKHASWMYDPVDAFNLDLWQLDRSVALVEVDFLIDVYTYLRSVRDCEIKRKQIALQKHRRLFVYTTSLRENEAQAVDVVIHNLCTKIRPRDTNKTSPSQ</sequence>
<dbReference type="OrthoDB" id="1924787at2759"/>
<dbReference type="PANTHER" id="PTHR11062">
    <property type="entry name" value="EXOSTOSIN HEPARAN SULFATE GLYCOSYLTRANSFERASE -RELATED"/>
    <property type="match status" value="1"/>
</dbReference>
<gene>
    <name evidence="6" type="ORF">KFL_002180040</name>
</gene>
<dbReference type="Proteomes" id="UP000054558">
    <property type="component" value="Unassembled WGS sequence"/>
</dbReference>
<evidence type="ECO:0000313" key="7">
    <source>
        <dbReference type="Proteomes" id="UP000054558"/>
    </source>
</evidence>
<proteinExistence type="inferred from homology"/>
<keyword evidence="4" id="KW-0333">Golgi apparatus</keyword>
<dbReference type="GO" id="GO:0016757">
    <property type="term" value="F:glycosyltransferase activity"/>
    <property type="evidence" value="ECO:0007669"/>
    <property type="project" value="InterPro"/>
</dbReference>
<dbReference type="STRING" id="105231.A0A1Y1I6H7"/>
<reference evidence="6 7" key="1">
    <citation type="journal article" date="2014" name="Nat. Commun.">
        <title>Klebsormidium flaccidum genome reveals primary factors for plant terrestrial adaptation.</title>
        <authorList>
            <person name="Hori K."/>
            <person name="Maruyama F."/>
            <person name="Fujisawa T."/>
            <person name="Togashi T."/>
            <person name="Yamamoto N."/>
            <person name="Seo M."/>
            <person name="Sato S."/>
            <person name="Yamada T."/>
            <person name="Mori H."/>
            <person name="Tajima N."/>
            <person name="Moriyama T."/>
            <person name="Ikeuchi M."/>
            <person name="Watanabe M."/>
            <person name="Wada H."/>
            <person name="Kobayashi K."/>
            <person name="Saito M."/>
            <person name="Masuda T."/>
            <person name="Sasaki-Sekimoto Y."/>
            <person name="Mashiguchi K."/>
            <person name="Awai K."/>
            <person name="Shimojima M."/>
            <person name="Masuda S."/>
            <person name="Iwai M."/>
            <person name="Nobusawa T."/>
            <person name="Narise T."/>
            <person name="Kondo S."/>
            <person name="Saito H."/>
            <person name="Sato R."/>
            <person name="Murakawa M."/>
            <person name="Ihara Y."/>
            <person name="Oshima-Yamada Y."/>
            <person name="Ohtaka K."/>
            <person name="Satoh M."/>
            <person name="Sonobe K."/>
            <person name="Ishii M."/>
            <person name="Ohtani R."/>
            <person name="Kanamori-Sato M."/>
            <person name="Honoki R."/>
            <person name="Miyazaki D."/>
            <person name="Mochizuki H."/>
            <person name="Umetsu J."/>
            <person name="Higashi K."/>
            <person name="Shibata D."/>
            <person name="Kamiya Y."/>
            <person name="Sato N."/>
            <person name="Nakamura Y."/>
            <person name="Tabata S."/>
            <person name="Ida S."/>
            <person name="Kurokawa K."/>
            <person name="Ohta H."/>
        </authorList>
    </citation>
    <scope>NUCLEOTIDE SEQUENCE [LARGE SCALE GENOMIC DNA]</scope>
    <source>
        <strain evidence="6 7">NIES-2285</strain>
    </source>
</reference>
<comment type="subcellular location">
    <subcellularLocation>
        <location evidence="1">Golgi apparatus membrane</location>
        <topology evidence="1">Single-pass type II membrane protein</topology>
    </subcellularLocation>
</comment>